<dbReference type="VEuPathDB" id="FungiDB:ATEG_07570"/>
<feature type="transmembrane region" description="Helical" evidence="6">
    <location>
        <begin position="106"/>
        <end position="128"/>
    </location>
</feature>
<dbReference type="eggNOG" id="ENOG502SI17">
    <property type="taxonomic scope" value="Eukaryota"/>
</dbReference>
<feature type="transmembrane region" description="Helical" evidence="6">
    <location>
        <begin position="70"/>
        <end position="94"/>
    </location>
</feature>
<dbReference type="STRING" id="341663.Q0CFG4"/>
<evidence type="ECO:0000256" key="1">
    <source>
        <dbReference type="ARBA" id="ARBA00004141"/>
    </source>
</evidence>
<keyword evidence="4 6" id="KW-0472">Membrane</keyword>
<evidence type="ECO:0000259" key="7">
    <source>
        <dbReference type="Pfam" id="PF20684"/>
    </source>
</evidence>
<reference evidence="9" key="1">
    <citation type="submission" date="2005-09" db="EMBL/GenBank/DDBJ databases">
        <title>Annotation of the Aspergillus terreus NIH2624 genome.</title>
        <authorList>
            <person name="Birren B.W."/>
            <person name="Lander E.S."/>
            <person name="Galagan J.E."/>
            <person name="Nusbaum C."/>
            <person name="Devon K."/>
            <person name="Henn M."/>
            <person name="Ma L.-J."/>
            <person name="Jaffe D.B."/>
            <person name="Butler J."/>
            <person name="Alvarez P."/>
            <person name="Gnerre S."/>
            <person name="Grabherr M."/>
            <person name="Kleber M."/>
            <person name="Mauceli E.W."/>
            <person name="Brockman W."/>
            <person name="Rounsley S."/>
            <person name="Young S.K."/>
            <person name="LaButti K."/>
            <person name="Pushparaj V."/>
            <person name="DeCaprio D."/>
            <person name="Crawford M."/>
            <person name="Koehrsen M."/>
            <person name="Engels R."/>
            <person name="Montgomery P."/>
            <person name="Pearson M."/>
            <person name="Howarth C."/>
            <person name="Larson L."/>
            <person name="Luoma S."/>
            <person name="White J."/>
            <person name="Alvarado L."/>
            <person name="Kodira C.D."/>
            <person name="Zeng Q."/>
            <person name="Oleary S."/>
            <person name="Yandava C."/>
            <person name="Denning D.W."/>
            <person name="Nierman W.C."/>
            <person name="Milne T."/>
            <person name="Madden K."/>
        </authorList>
    </citation>
    <scope>NUCLEOTIDE SEQUENCE [LARGE SCALE GENOMIC DNA]</scope>
    <source>
        <strain evidence="9">NIH 2624 / FGSC A1156</strain>
    </source>
</reference>
<protein>
    <recommendedName>
        <fullName evidence="7">Rhodopsin domain-containing protein</fullName>
    </recommendedName>
</protein>
<organism evidence="8 9">
    <name type="scientific">Aspergillus terreus (strain NIH 2624 / FGSC A1156)</name>
    <dbReference type="NCBI Taxonomy" id="341663"/>
    <lineage>
        <taxon>Eukaryota</taxon>
        <taxon>Fungi</taxon>
        <taxon>Dikarya</taxon>
        <taxon>Ascomycota</taxon>
        <taxon>Pezizomycotina</taxon>
        <taxon>Eurotiomycetes</taxon>
        <taxon>Eurotiomycetidae</taxon>
        <taxon>Eurotiales</taxon>
        <taxon>Aspergillaceae</taxon>
        <taxon>Aspergillus</taxon>
        <taxon>Aspergillus subgen. Circumdati</taxon>
    </lineage>
</organism>
<comment type="similarity">
    <text evidence="5">Belongs to the SAT4 family.</text>
</comment>
<dbReference type="RefSeq" id="XP_001216191.1">
    <property type="nucleotide sequence ID" value="XM_001216191.1"/>
</dbReference>
<evidence type="ECO:0000313" key="9">
    <source>
        <dbReference type="Proteomes" id="UP000007963"/>
    </source>
</evidence>
<evidence type="ECO:0000256" key="2">
    <source>
        <dbReference type="ARBA" id="ARBA00022692"/>
    </source>
</evidence>
<feature type="transmembrane region" description="Helical" evidence="6">
    <location>
        <begin position="149"/>
        <end position="173"/>
    </location>
</feature>
<evidence type="ECO:0000256" key="5">
    <source>
        <dbReference type="ARBA" id="ARBA00038359"/>
    </source>
</evidence>
<dbReference type="Proteomes" id="UP000007963">
    <property type="component" value="Unassembled WGS sequence"/>
</dbReference>
<keyword evidence="3 6" id="KW-1133">Transmembrane helix</keyword>
<dbReference type="InterPro" id="IPR049326">
    <property type="entry name" value="Rhodopsin_dom_fungi"/>
</dbReference>
<dbReference type="GO" id="GO:0016020">
    <property type="term" value="C:membrane"/>
    <property type="evidence" value="ECO:0007669"/>
    <property type="project" value="UniProtKB-SubCell"/>
</dbReference>
<dbReference type="AlphaFoldDB" id="Q0CFG4"/>
<dbReference type="HOGENOM" id="CLU_1272045_0_0_1"/>
<dbReference type="PANTHER" id="PTHR33048:SF108">
    <property type="entry name" value="INTEGRAL MEMBRANE PROTEIN"/>
    <property type="match status" value="1"/>
</dbReference>
<dbReference type="PANTHER" id="PTHR33048">
    <property type="entry name" value="PTH11-LIKE INTEGRAL MEMBRANE PROTEIN (AFU_ORTHOLOGUE AFUA_5G11245)"/>
    <property type="match status" value="1"/>
</dbReference>
<dbReference type="InterPro" id="IPR052337">
    <property type="entry name" value="SAT4-like"/>
</dbReference>
<feature type="transmembrane region" description="Helical" evidence="6">
    <location>
        <begin position="6"/>
        <end position="28"/>
    </location>
</feature>
<keyword evidence="2 6" id="KW-0812">Transmembrane</keyword>
<proteinExistence type="inferred from homology"/>
<dbReference type="GeneID" id="4322501"/>
<dbReference type="Pfam" id="PF20684">
    <property type="entry name" value="Fung_rhodopsin"/>
    <property type="match status" value="1"/>
</dbReference>
<comment type="subcellular location">
    <subcellularLocation>
        <location evidence="1">Membrane</location>
        <topology evidence="1">Multi-pass membrane protein</topology>
    </subcellularLocation>
</comment>
<feature type="domain" description="Rhodopsin" evidence="7">
    <location>
        <begin position="65"/>
        <end position="161"/>
    </location>
</feature>
<accession>Q0CFG4</accession>
<evidence type="ECO:0000313" key="8">
    <source>
        <dbReference type="EMBL" id="EAU31832.1"/>
    </source>
</evidence>
<dbReference type="OrthoDB" id="5342292at2759"/>
<evidence type="ECO:0000256" key="6">
    <source>
        <dbReference type="SAM" id="Phobius"/>
    </source>
</evidence>
<gene>
    <name evidence="8" type="ORF">ATEG_07570</name>
</gene>
<evidence type="ECO:0000256" key="3">
    <source>
        <dbReference type="ARBA" id="ARBA00022989"/>
    </source>
</evidence>
<sequence>MNITSISLATQILCVIVITIFVSSRYVIKQRLRLFFGVEDGGYTALYSGNMLRDPLSTVLHRLVLTIGKVFYVAAFFYVPMILFVKLALLFMLIRVFQPHNNHFTYIHVFIILIIFYYIAIFFAKIFICNPIRAYWESEDNKATCLNKSAVIVADSIIRCIAVAFSLYRLVLLCLGFDNPQDMSLILRILLTDNAEGGLGLICACLPALNKLIHTLM</sequence>
<name>Q0CFG4_ASPTN</name>
<dbReference type="EMBL" id="CH476604">
    <property type="protein sequence ID" value="EAU31832.1"/>
    <property type="molecule type" value="Genomic_DNA"/>
</dbReference>
<evidence type="ECO:0000256" key="4">
    <source>
        <dbReference type="ARBA" id="ARBA00023136"/>
    </source>
</evidence>